<evidence type="ECO:0000313" key="3">
    <source>
        <dbReference type="EMBL" id="KAF2650308.1"/>
    </source>
</evidence>
<dbReference type="InterPro" id="IPR036291">
    <property type="entry name" value="NAD(P)-bd_dom_sf"/>
</dbReference>
<dbReference type="SUPFAM" id="SSF51735">
    <property type="entry name" value="NAD(P)-binding Rossmann-fold domains"/>
    <property type="match status" value="1"/>
</dbReference>
<proteinExistence type="predicted"/>
<name>A0A6A6SV55_9PLEO</name>
<dbReference type="InterPro" id="IPR051593">
    <property type="entry name" value="Ergosterol_Biosynth_ERG27"/>
</dbReference>
<reference evidence="3" key="1">
    <citation type="journal article" date="2020" name="Stud. Mycol.">
        <title>101 Dothideomycetes genomes: a test case for predicting lifestyles and emergence of pathogens.</title>
        <authorList>
            <person name="Haridas S."/>
            <person name="Albert R."/>
            <person name="Binder M."/>
            <person name="Bloem J."/>
            <person name="Labutti K."/>
            <person name="Salamov A."/>
            <person name="Andreopoulos B."/>
            <person name="Baker S."/>
            <person name="Barry K."/>
            <person name="Bills G."/>
            <person name="Bluhm B."/>
            <person name="Cannon C."/>
            <person name="Castanera R."/>
            <person name="Culley D."/>
            <person name="Daum C."/>
            <person name="Ezra D."/>
            <person name="Gonzalez J."/>
            <person name="Henrissat B."/>
            <person name="Kuo A."/>
            <person name="Liang C."/>
            <person name="Lipzen A."/>
            <person name="Lutzoni F."/>
            <person name="Magnuson J."/>
            <person name="Mondo S."/>
            <person name="Nolan M."/>
            <person name="Ohm R."/>
            <person name="Pangilinan J."/>
            <person name="Park H.-J."/>
            <person name="Ramirez L."/>
            <person name="Alfaro M."/>
            <person name="Sun H."/>
            <person name="Tritt A."/>
            <person name="Yoshinaga Y."/>
            <person name="Zwiers L.-H."/>
            <person name="Turgeon B."/>
            <person name="Goodwin S."/>
            <person name="Spatafora J."/>
            <person name="Crous P."/>
            <person name="Grigoriev I."/>
        </authorList>
    </citation>
    <scope>NUCLEOTIDE SEQUENCE</scope>
    <source>
        <strain evidence="3">CBS 122681</strain>
    </source>
</reference>
<dbReference type="OrthoDB" id="191139at2759"/>
<gene>
    <name evidence="3" type="ORF">K491DRAFT_771095</name>
</gene>
<accession>A0A6A6SV55</accession>
<evidence type="ECO:0000256" key="1">
    <source>
        <dbReference type="ARBA" id="ARBA00023589"/>
    </source>
</evidence>
<dbReference type="GO" id="GO:0005811">
    <property type="term" value="C:lipid droplet"/>
    <property type="evidence" value="ECO:0007669"/>
    <property type="project" value="TreeGrafter"/>
</dbReference>
<dbReference type="GO" id="GO:0000253">
    <property type="term" value="F:3-beta-hydroxysteroid 3-dehydrogenase (NADP+) activity"/>
    <property type="evidence" value="ECO:0007669"/>
    <property type="project" value="UniProtKB-EC"/>
</dbReference>
<dbReference type="EMBL" id="MU004459">
    <property type="protein sequence ID" value="KAF2650308.1"/>
    <property type="molecule type" value="Genomic_DNA"/>
</dbReference>
<dbReference type="Gene3D" id="3.40.50.720">
    <property type="entry name" value="NAD(P)-binding Rossmann-like Domain"/>
    <property type="match status" value="1"/>
</dbReference>
<evidence type="ECO:0000256" key="2">
    <source>
        <dbReference type="ARBA" id="ARBA00023621"/>
    </source>
</evidence>
<comment type="pathway">
    <text evidence="1">Steroid biosynthesis; zymosterol biosynthesis; zymosterol from lanosterol: step 5/6.</text>
</comment>
<evidence type="ECO:0000313" key="4">
    <source>
        <dbReference type="Proteomes" id="UP000799324"/>
    </source>
</evidence>
<dbReference type="AlphaFoldDB" id="A0A6A6SV55"/>
<dbReference type="InterPro" id="IPR002347">
    <property type="entry name" value="SDR_fam"/>
</dbReference>
<dbReference type="GO" id="GO:0005789">
    <property type="term" value="C:endoplasmic reticulum membrane"/>
    <property type="evidence" value="ECO:0007669"/>
    <property type="project" value="TreeGrafter"/>
</dbReference>
<keyword evidence="4" id="KW-1185">Reference proteome</keyword>
<dbReference type="Proteomes" id="UP000799324">
    <property type="component" value="Unassembled WGS sequence"/>
</dbReference>
<dbReference type="PANTHER" id="PTHR43647">
    <property type="entry name" value="DEHYDROGENASE"/>
    <property type="match status" value="1"/>
</dbReference>
<dbReference type="EC" id="1.1.1.270" evidence="2"/>
<dbReference type="PANTHER" id="PTHR43647:SF4">
    <property type="entry name" value="KETOREDUCTASE (KR) DOMAIN-CONTAINING PROTEIN"/>
    <property type="match status" value="1"/>
</dbReference>
<dbReference type="GO" id="GO:0005741">
    <property type="term" value="C:mitochondrial outer membrane"/>
    <property type="evidence" value="ECO:0007669"/>
    <property type="project" value="TreeGrafter"/>
</dbReference>
<protein>
    <recommendedName>
        <fullName evidence="2">3beta-hydroxysteroid 3-dehydrogenase</fullName>
        <ecNumber evidence="2">1.1.1.270</ecNumber>
    </recommendedName>
</protein>
<organism evidence="3 4">
    <name type="scientific">Lophiostoma macrostomum CBS 122681</name>
    <dbReference type="NCBI Taxonomy" id="1314788"/>
    <lineage>
        <taxon>Eukaryota</taxon>
        <taxon>Fungi</taxon>
        <taxon>Dikarya</taxon>
        <taxon>Ascomycota</taxon>
        <taxon>Pezizomycotina</taxon>
        <taxon>Dothideomycetes</taxon>
        <taxon>Pleosporomycetidae</taxon>
        <taxon>Pleosporales</taxon>
        <taxon>Lophiostomataceae</taxon>
        <taxon>Lophiostoma</taxon>
    </lineage>
</organism>
<sequence>MAGTVLITGANGTLALEFVRSLLTLHPEYTILAAVRNPSTQEDPNTAKLAQIVAKHPKSRFLVQRLDLGSLDNVRSFTASVSRQVNNGELPRISAIVCNAMTWSLESGQKFTADKLEATFQICHLSHHLLVLKLLESMDKTSGRIVMLGSVVHYPEKPNPLSKFRPGFPSDMDQLVKPLPDGPGEEHDRGYARYGSAKLANVVFMHDLNRRLEANAALAKITVTAMDPGGLPASRSQVGQKKPIQFMMAIINLLMPLLKHLTTALRPAADAARDLVAVSVEPEFQGRRGYFVGRSPEVDAEISRSREAQESLWAACWRWTGLRAGDTMLE</sequence>
<dbReference type="Pfam" id="PF00106">
    <property type="entry name" value="adh_short"/>
    <property type="match status" value="1"/>
</dbReference>